<evidence type="ECO:0000313" key="2">
    <source>
        <dbReference type="EMBL" id="MPN41918.1"/>
    </source>
</evidence>
<dbReference type="AlphaFoldDB" id="A0A645HS93"/>
<dbReference type="GO" id="GO:1990170">
    <property type="term" value="P:stress response to cadmium ion"/>
    <property type="evidence" value="ECO:0007669"/>
    <property type="project" value="TreeGrafter"/>
</dbReference>
<dbReference type="InterPro" id="IPR001943">
    <property type="entry name" value="UVR_dom"/>
</dbReference>
<dbReference type="GO" id="GO:0008270">
    <property type="term" value="F:zinc ion binding"/>
    <property type="evidence" value="ECO:0007669"/>
    <property type="project" value="TreeGrafter"/>
</dbReference>
<dbReference type="EMBL" id="VSSQ01099271">
    <property type="protein sequence ID" value="MPN41918.1"/>
    <property type="molecule type" value="Genomic_DNA"/>
</dbReference>
<dbReference type="GO" id="GO:0016301">
    <property type="term" value="F:kinase activity"/>
    <property type="evidence" value="ECO:0007669"/>
    <property type="project" value="UniProtKB-KW"/>
</dbReference>
<gene>
    <name evidence="2" type="primary">mcsA_13</name>
    <name evidence="2" type="ORF">SDC9_189473</name>
</gene>
<reference evidence="2" key="1">
    <citation type="submission" date="2019-08" db="EMBL/GenBank/DDBJ databases">
        <authorList>
            <person name="Kucharzyk K."/>
            <person name="Murdoch R.W."/>
            <person name="Higgins S."/>
            <person name="Loffler F."/>
        </authorList>
    </citation>
    <scope>NUCLEOTIDE SEQUENCE</scope>
</reference>
<dbReference type="GO" id="GO:0005507">
    <property type="term" value="F:copper ion binding"/>
    <property type="evidence" value="ECO:0007669"/>
    <property type="project" value="TreeGrafter"/>
</dbReference>
<dbReference type="PROSITE" id="PS50151">
    <property type="entry name" value="UVR"/>
    <property type="match status" value="1"/>
</dbReference>
<dbReference type="InterPro" id="IPR025542">
    <property type="entry name" value="YacH"/>
</dbReference>
<dbReference type="SUPFAM" id="SSF46600">
    <property type="entry name" value="C-terminal UvrC-binding domain of UvrB"/>
    <property type="match status" value="1"/>
</dbReference>
<dbReference type="PANTHER" id="PTHR38430">
    <property type="entry name" value="PROTEIN-ARGININE KINASE ACTIVATOR PROTEIN"/>
    <property type="match status" value="1"/>
</dbReference>
<dbReference type="InterPro" id="IPR036876">
    <property type="entry name" value="UVR_dom_sf"/>
</dbReference>
<keyword evidence="2" id="KW-0808">Transferase</keyword>
<proteinExistence type="predicted"/>
<dbReference type="PANTHER" id="PTHR38430:SF1">
    <property type="entry name" value="PROTEIN-ARGININE KINASE ACTIVATOR PROTEIN"/>
    <property type="match status" value="1"/>
</dbReference>
<name>A0A645HS93_9ZZZZ</name>
<feature type="domain" description="UVR" evidence="1">
    <location>
        <begin position="78"/>
        <end position="113"/>
    </location>
</feature>
<dbReference type="Gene3D" id="4.10.860.10">
    <property type="entry name" value="UVR domain"/>
    <property type="match status" value="1"/>
</dbReference>
<keyword evidence="2" id="KW-0418">Kinase</keyword>
<accession>A0A645HS93</accession>
<dbReference type="Pfam" id="PF02151">
    <property type="entry name" value="UVR"/>
    <property type="match status" value="1"/>
</dbReference>
<dbReference type="GO" id="GO:0050897">
    <property type="term" value="F:cobalt ion binding"/>
    <property type="evidence" value="ECO:0007669"/>
    <property type="project" value="TreeGrafter"/>
</dbReference>
<sequence>MLLGLGASQEIEQASGGDLACPRCGFTQADFKKAGRLGCPECYRTFAEALEGLLKTMHKGTRHIGKVPETMRQTRDITDRLKSLQRKLAKAIETEDFEQAAVLRDEIKQMNAQLSKTA</sequence>
<dbReference type="GO" id="GO:1990169">
    <property type="term" value="P:stress response to copper ion"/>
    <property type="evidence" value="ECO:0007669"/>
    <property type="project" value="TreeGrafter"/>
</dbReference>
<evidence type="ECO:0000259" key="1">
    <source>
        <dbReference type="PROSITE" id="PS50151"/>
    </source>
</evidence>
<comment type="caution">
    <text evidence="2">The sequence shown here is derived from an EMBL/GenBank/DDBJ whole genome shotgun (WGS) entry which is preliminary data.</text>
</comment>
<dbReference type="GO" id="GO:0046870">
    <property type="term" value="F:cadmium ion binding"/>
    <property type="evidence" value="ECO:0007669"/>
    <property type="project" value="TreeGrafter"/>
</dbReference>
<organism evidence="2">
    <name type="scientific">bioreactor metagenome</name>
    <dbReference type="NCBI Taxonomy" id="1076179"/>
    <lineage>
        <taxon>unclassified sequences</taxon>
        <taxon>metagenomes</taxon>
        <taxon>ecological metagenomes</taxon>
    </lineage>
</organism>
<protein>
    <submittedName>
        <fullName evidence="2">Protein-arginine kinase activator protein</fullName>
    </submittedName>
</protein>